<comment type="caution">
    <text evidence="2">The sequence shown here is derived from an EMBL/GenBank/DDBJ whole genome shotgun (WGS) entry which is preliminary data.</text>
</comment>
<dbReference type="RefSeq" id="WP_142574417.1">
    <property type="nucleotide sequence ID" value="NZ_BMMN01000002.1"/>
</dbReference>
<dbReference type="Proteomes" id="UP000653480">
    <property type="component" value="Unassembled WGS sequence"/>
</dbReference>
<sequence>MVLAVLASAVPFKLMITTVSIGMDHLPIVSWRFIGVDARFGLDFLVAGGLPLLALAAAGASSQWWPAGMAGATLLGALATVNLVVFLGESLRPSTPADISAGSQPDFATGFDGSNVPPLLAAVACAVGAAALSRLPAPAGEPSPMRNG</sequence>
<evidence type="ECO:0000313" key="2">
    <source>
        <dbReference type="EMBL" id="GGO03003.1"/>
    </source>
</evidence>
<gene>
    <name evidence="2" type="ORF">GCM10011574_12380</name>
</gene>
<name>A0A8H9GYP8_9ACTN</name>
<feature type="transmembrane region" description="Helical" evidence="1">
    <location>
        <begin position="64"/>
        <end position="87"/>
    </location>
</feature>
<accession>A0A8H9GYP8</accession>
<proteinExistence type="predicted"/>
<dbReference type="EMBL" id="BMMN01000002">
    <property type="protein sequence ID" value="GGO03003.1"/>
    <property type="molecule type" value="Genomic_DNA"/>
</dbReference>
<reference evidence="2" key="2">
    <citation type="submission" date="2020-09" db="EMBL/GenBank/DDBJ databases">
        <authorList>
            <person name="Sun Q."/>
            <person name="Zhou Y."/>
        </authorList>
    </citation>
    <scope>NUCLEOTIDE SEQUENCE</scope>
    <source>
        <strain evidence="2">CGMCC 4.7138</strain>
    </source>
</reference>
<protein>
    <submittedName>
        <fullName evidence="2">Uncharacterized protein</fullName>
    </submittedName>
</protein>
<evidence type="ECO:0000313" key="3">
    <source>
        <dbReference type="Proteomes" id="UP000653480"/>
    </source>
</evidence>
<organism evidence="2 3">
    <name type="scientific">Microbispora bryophytorum</name>
    <dbReference type="NCBI Taxonomy" id="1460882"/>
    <lineage>
        <taxon>Bacteria</taxon>
        <taxon>Bacillati</taxon>
        <taxon>Actinomycetota</taxon>
        <taxon>Actinomycetes</taxon>
        <taxon>Streptosporangiales</taxon>
        <taxon>Streptosporangiaceae</taxon>
        <taxon>Microbispora</taxon>
    </lineage>
</organism>
<reference evidence="2" key="1">
    <citation type="journal article" date="2014" name="Int. J. Syst. Evol. Microbiol.">
        <title>Complete genome sequence of Corynebacterium casei LMG S-19264T (=DSM 44701T), isolated from a smear-ripened cheese.</title>
        <authorList>
            <consortium name="US DOE Joint Genome Institute (JGI-PGF)"/>
            <person name="Walter F."/>
            <person name="Albersmeier A."/>
            <person name="Kalinowski J."/>
            <person name="Ruckert C."/>
        </authorList>
    </citation>
    <scope>NUCLEOTIDE SEQUENCE</scope>
    <source>
        <strain evidence="2">CGMCC 4.7138</strain>
    </source>
</reference>
<keyword evidence="1" id="KW-0472">Membrane</keyword>
<keyword evidence="1" id="KW-1133">Transmembrane helix</keyword>
<dbReference type="OrthoDB" id="3541245at2"/>
<keyword evidence="3" id="KW-1185">Reference proteome</keyword>
<evidence type="ECO:0000256" key="1">
    <source>
        <dbReference type="SAM" id="Phobius"/>
    </source>
</evidence>
<dbReference type="AlphaFoldDB" id="A0A8H9GYP8"/>
<feature type="transmembrane region" description="Helical" evidence="1">
    <location>
        <begin position="40"/>
        <end position="58"/>
    </location>
</feature>
<keyword evidence="1" id="KW-0812">Transmembrane</keyword>
<feature type="transmembrane region" description="Helical" evidence="1">
    <location>
        <begin position="6"/>
        <end position="28"/>
    </location>
</feature>